<dbReference type="Proteomes" id="UP000091967">
    <property type="component" value="Unassembled WGS sequence"/>
</dbReference>
<sequence>MLLWLAGLGFVTASITIPLSPVAPLPLSHQGAATSADDLFRRSCPEEVASSNPYTPSLFASSFSNDVFSTGLVFPSSGGLIRGAVEAWAQHQHLVLRPEEVWFEVLVQMNLYMSVHSEKVRGLFVEHEGEKEKIVVEGNSWDDMVVSFGDEIDKRVKTEWLKDWIMPGFSTSTPKDDVTAAALMMGLMKQFFDFEGWVVCGIPSVTLLGTREDWVKLEAKLDYLKEFGPDPELFAEMLRPIMKRFVSSWDDAHAEETKLFWEQIVRVKKQWSCGEGANEWDVSGWITGFDFFDRNGWRRGYDAWEDYDEDEDEDENEEEEKEKVKEPVKEEPQMGIFASDWTVTMDGQKYLHLSLSDVSTSYAKAPVKMKNFPHPGVDTEAYILAGNIGVERTGEGGKVTAQPVSGWFAYGPVNSNHTVGPFIGNWNELESIAVGIEDCKTTKKEKEEEEEVKDL</sequence>
<dbReference type="PANTHER" id="PTHR31252:SF11">
    <property type="entry name" value="DUF4419 DOMAIN-CONTAINING PROTEIN"/>
    <property type="match status" value="1"/>
</dbReference>
<evidence type="ECO:0000256" key="1">
    <source>
        <dbReference type="SAM" id="MobiDB-lite"/>
    </source>
</evidence>
<dbReference type="OMA" id="MGLMQHY"/>
<evidence type="ECO:0000313" key="2">
    <source>
        <dbReference type="EMBL" id="OBS21633.1"/>
    </source>
</evidence>
<name>A0A1B8AM69_FUSPO</name>
<accession>A0A1B8AM69</accession>
<dbReference type="Pfam" id="PF14388">
    <property type="entry name" value="DUF4419"/>
    <property type="match status" value="1"/>
</dbReference>
<gene>
    <name evidence="2" type="ORF">FPOA_07969</name>
</gene>
<dbReference type="EMBL" id="LYXU01000003">
    <property type="protein sequence ID" value="OBS21633.1"/>
    <property type="molecule type" value="Genomic_DNA"/>
</dbReference>
<proteinExistence type="predicted"/>
<comment type="caution">
    <text evidence="2">The sequence shown here is derived from an EMBL/GenBank/DDBJ whole genome shotgun (WGS) entry which is preliminary data.</text>
</comment>
<protein>
    <submittedName>
        <fullName evidence="2">Uncharacterized protein</fullName>
    </submittedName>
</protein>
<reference evidence="2 3" key="1">
    <citation type="submission" date="2016-06" db="EMBL/GenBank/DDBJ databases">
        <title>Living apart together: crosstalk between the core and supernumerary genomes in a fungal plant pathogen.</title>
        <authorList>
            <person name="Vanheule A."/>
            <person name="Audenaert K."/>
            <person name="Warris S."/>
            <person name="Van De Geest H."/>
            <person name="Schijlen E."/>
            <person name="Hofte M."/>
            <person name="De Saeger S."/>
            <person name="Haesaert G."/>
            <person name="Waalwijk C."/>
            <person name="Van Der Lee T."/>
        </authorList>
    </citation>
    <scope>NUCLEOTIDE SEQUENCE [LARGE SCALE GENOMIC DNA]</scope>
    <source>
        <strain evidence="2 3">2516</strain>
    </source>
</reference>
<feature type="compositionally biased region" description="Acidic residues" evidence="1">
    <location>
        <begin position="306"/>
        <end position="320"/>
    </location>
</feature>
<dbReference type="AlphaFoldDB" id="A0A1B8AM69"/>
<evidence type="ECO:0000313" key="3">
    <source>
        <dbReference type="Proteomes" id="UP000091967"/>
    </source>
</evidence>
<dbReference type="InterPro" id="IPR025533">
    <property type="entry name" value="DUF4419"/>
</dbReference>
<feature type="region of interest" description="Disordered" evidence="1">
    <location>
        <begin position="306"/>
        <end position="329"/>
    </location>
</feature>
<keyword evidence="3" id="KW-1185">Reference proteome</keyword>
<dbReference type="PANTHER" id="PTHR31252">
    <property type="entry name" value="DUF4419 DOMAIN-CONTAINING PROTEIN"/>
    <property type="match status" value="1"/>
</dbReference>
<organism evidence="2 3">
    <name type="scientific">Fusarium poae</name>
    <dbReference type="NCBI Taxonomy" id="36050"/>
    <lineage>
        <taxon>Eukaryota</taxon>
        <taxon>Fungi</taxon>
        <taxon>Dikarya</taxon>
        <taxon>Ascomycota</taxon>
        <taxon>Pezizomycotina</taxon>
        <taxon>Sordariomycetes</taxon>
        <taxon>Hypocreomycetidae</taxon>
        <taxon>Hypocreales</taxon>
        <taxon>Nectriaceae</taxon>
        <taxon>Fusarium</taxon>
    </lineage>
</organism>